<evidence type="ECO:0000313" key="2">
    <source>
        <dbReference type="EMBL" id="QQG37195.1"/>
    </source>
</evidence>
<feature type="domain" description="PepSY" evidence="1">
    <location>
        <begin position="109"/>
        <end position="170"/>
    </location>
</feature>
<dbReference type="EMBL" id="CP066681">
    <property type="protein sequence ID" value="QQG37195.1"/>
    <property type="molecule type" value="Genomic_DNA"/>
</dbReference>
<dbReference type="InterPro" id="IPR025711">
    <property type="entry name" value="PepSY"/>
</dbReference>
<accession>A0A7T5UI86</accession>
<sequence length="190" mass="20526">MMLMKGYRGWLLLAGLAVLGLMAVVPANADTAKLSMAEARAAALEKEEGKVVDVEKYKADDDEILVFYIEKEDGKVMKVEVGRQAAKVLKSQLDYIKADTPLPEGSIKLTQAREIAKSHVARLSGMPDRPVALGAKLTLHADKPVYYFKVSVGKTTYDVKVAPEDGKVVSAVNKQTGAELKEPSSAPVKP</sequence>
<gene>
    <name evidence="2" type="ORF">HYS17_05385</name>
</gene>
<dbReference type="Pfam" id="PF03413">
    <property type="entry name" value="PepSY"/>
    <property type="match status" value="2"/>
</dbReference>
<organism evidence="2 3">
    <name type="scientific">Micavibrio aeruginosavorus</name>
    <dbReference type="NCBI Taxonomy" id="349221"/>
    <lineage>
        <taxon>Bacteria</taxon>
        <taxon>Pseudomonadati</taxon>
        <taxon>Bdellovibrionota</taxon>
        <taxon>Bdellovibrionia</taxon>
        <taxon>Bdellovibrionales</taxon>
        <taxon>Pseudobdellovibrionaceae</taxon>
        <taxon>Micavibrio</taxon>
    </lineage>
</organism>
<protein>
    <submittedName>
        <fullName evidence="2">PepSY domain-containing protein</fullName>
    </submittedName>
</protein>
<evidence type="ECO:0000259" key="1">
    <source>
        <dbReference type="Pfam" id="PF03413"/>
    </source>
</evidence>
<dbReference type="Proteomes" id="UP000595362">
    <property type="component" value="Chromosome"/>
</dbReference>
<dbReference type="AlphaFoldDB" id="A0A7T5UI86"/>
<name>A0A7T5UI86_9BACT</name>
<proteinExistence type="predicted"/>
<reference evidence="2 3" key="1">
    <citation type="submission" date="2020-07" db="EMBL/GenBank/DDBJ databases">
        <title>Huge and variable diversity of episymbiotic CPR bacteria and DPANN archaea in groundwater ecosystems.</title>
        <authorList>
            <person name="He C.Y."/>
            <person name="Keren R."/>
            <person name="Whittaker M."/>
            <person name="Farag I.F."/>
            <person name="Doudna J."/>
            <person name="Cate J.H.D."/>
            <person name="Banfield J.F."/>
        </authorList>
    </citation>
    <scope>NUCLEOTIDE SEQUENCE [LARGE SCALE GENOMIC DNA]</scope>
    <source>
        <strain evidence="2">NC_groundwater_70_Ag_B-0.1um_54_66</strain>
    </source>
</reference>
<evidence type="ECO:0000313" key="3">
    <source>
        <dbReference type="Proteomes" id="UP000595362"/>
    </source>
</evidence>
<feature type="domain" description="PepSY" evidence="1">
    <location>
        <begin position="33"/>
        <end position="81"/>
    </location>
</feature>